<evidence type="ECO:0000256" key="2">
    <source>
        <dbReference type="ARBA" id="ARBA00022801"/>
    </source>
</evidence>
<comment type="similarity">
    <text evidence="5">Belongs to the peptidase S1 family. CLIP subfamily.</text>
</comment>
<keyword evidence="4" id="KW-1015">Disulfide bond</keyword>
<dbReference type="PRINTS" id="PR00722">
    <property type="entry name" value="CHYMOTRYPSIN"/>
</dbReference>
<dbReference type="PANTHER" id="PTHR24264">
    <property type="entry name" value="TRYPSIN-RELATED"/>
    <property type="match status" value="1"/>
</dbReference>
<dbReference type="InterPro" id="IPR043504">
    <property type="entry name" value="Peptidase_S1_PA_chymotrypsin"/>
</dbReference>
<dbReference type="InterPro" id="IPR009003">
    <property type="entry name" value="Peptidase_S1_PA"/>
</dbReference>
<evidence type="ECO:0000256" key="7">
    <source>
        <dbReference type="SAM" id="SignalP"/>
    </source>
</evidence>
<keyword evidence="10" id="KW-1185">Reference proteome</keyword>
<dbReference type="Gene3D" id="2.40.10.10">
    <property type="entry name" value="Trypsin-like serine proteases"/>
    <property type="match status" value="1"/>
</dbReference>
<organism evidence="9 10">
    <name type="scientific">Cimex lectularius</name>
    <name type="common">Bed bug</name>
    <name type="synonym">Acanthia lectularia</name>
    <dbReference type="NCBI Taxonomy" id="79782"/>
    <lineage>
        <taxon>Eukaryota</taxon>
        <taxon>Metazoa</taxon>
        <taxon>Ecdysozoa</taxon>
        <taxon>Arthropoda</taxon>
        <taxon>Hexapoda</taxon>
        <taxon>Insecta</taxon>
        <taxon>Pterygota</taxon>
        <taxon>Neoptera</taxon>
        <taxon>Paraneoptera</taxon>
        <taxon>Hemiptera</taxon>
        <taxon>Heteroptera</taxon>
        <taxon>Panheteroptera</taxon>
        <taxon>Cimicomorpha</taxon>
        <taxon>Cimicidae</taxon>
        <taxon>Cimex</taxon>
    </lineage>
</organism>
<dbReference type="EnsemblMetazoa" id="XM_014397651.2">
    <property type="protein sequence ID" value="XP_014253137.1"/>
    <property type="gene ID" value="LOC106668680"/>
</dbReference>
<keyword evidence="7" id="KW-0732">Signal</keyword>
<feature type="signal peptide" evidence="7">
    <location>
        <begin position="1"/>
        <end position="18"/>
    </location>
</feature>
<dbReference type="FunFam" id="2.40.10.10:FF:000002">
    <property type="entry name" value="Transmembrane protease serine"/>
    <property type="match status" value="1"/>
</dbReference>
<evidence type="ECO:0000259" key="8">
    <source>
        <dbReference type="PROSITE" id="PS50240"/>
    </source>
</evidence>
<dbReference type="InterPro" id="IPR050127">
    <property type="entry name" value="Serine_Proteases_S1"/>
</dbReference>
<reference evidence="9" key="1">
    <citation type="submission" date="2022-01" db="UniProtKB">
        <authorList>
            <consortium name="EnsemblMetazoa"/>
        </authorList>
    </citation>
    <scope>IDENTIFICATION</scope>
</reference>
<dbReference type="InterPro" id="IPR001314">
    <property type="entry name" value="Peptidase_S1A"/>
</dbReference>
<name>A0A8I6RXG1_CIMLE</name>
<dbReference type="Pfam" id="PF00089">
    <property type="entry name" value="Trypsin"/>
    <property type="match status" value="1"/>
</dbReference>
<evidence type="ECO:0000313" key="10">
    <source>
        <dbReference type="Proteomes" id="UP000494040"/>
    </source>
</evidence>
<dbReference type="InterPro" id="IPR001254">
    <property type="entry name" value="Trypsin_dom"/>
</dbReference>
<evidence type="ECO:0000256" key="3">
    <source>
        <dbReference type="ARBA" id="ARBA00022825"/>
    </source>
</evidence>
<dbReference type="CDD" id="cd00190">
    <property type="entry name" value="Tryp_SPc"/>
    <property type="match status" value="1"/>
</dbReference>
<dbReference type="OrthoDB" id="6339452at2759"/>
<dbReference type="GO" id="GO:0005615">
    <property type="term" value="C:extracellular space"/>
    <property type="evidence" value="ECO:0007669"/>
    <property type="project" value="TreeGrafter"/>
</dbReference>
<feature type="domain" description="Peptidase S1" evidence="8">
    <location>
        <begin position="30"/>
        <end position="272"/>
    </location>
</feature>
<dbReference type="RefSeq" id="XP_014253137.1">
    <property type="nucleotide sequence ID" value="XM_014397651.2"/>
</dbReference>
<dbReference type="AlphaFoldDB" id="A0A8I6RXG1"/>
<dbReference type="InterPro" id="IPR018114">
    <property type="entry name" value="TRYPSIN_HIS"/>
</dbReference>
<dbReference type="GO" id="GO:0006508">
    <property type="term" value="P:proteolysis"/>
    <property type="evidence" value="ECO:0007669"/>
    <property type="project" value="UniProtKB-KW"/>
</dbReference>
<dbReference type="PROSITE" id="PS50240">
    <property type="entry name" value="TRYPSIN_DOM"/>
    <property type="match status" value="1"/>
</dbReference>
<evidence type="ECO:0000256" key="1">
    <source>
        <dbReference type="ARBA" id="ARBA00022670"/>
    </source>
</evidence>
<dbReference type="GO" id="GO:0004252">
    <property type="term" value="F:serine-type endopeptidase activity"/>
    <property type="evidence" value="ECO:0007669"/>
    <property type="project" value="InterPro"/>
</dbReference>
<keyword evidence="1 6" id="KW-0645">Protease</keyword>
<accession>A0A8I6RXG1</accession>
<dbReference type="PROSITE" id="PS00134">
    <property type="entry name" value="TRYPSIN_HIS"/>
    <property type="match status" value="1"/>
</dbReference>
<keyword evidence="2 6" id="KW-0378">Hydrolase</keyword>
<dbReference type="SMART" id="SM00020">
    <property type="entry name" value="Tryp_SPc"/>
    <property type="match status" value="1"/>
</dbReference>
<dbReference type="KEGG" id="clec:106668680"/>
<evidence type="ECO:0000256" key="4">
    <source>
        <dbReference type="ARBA" id="ARBA00023157"/>
    </source>
</evidence>
<evidence type="ECO:0000256" key="5">
    <source>
        <dbReference type="ARBA" id="ARBA00024195"/>
    </source>
</evidence>
<keyword evidence="3 6" id="KW-0720">Serine protease</keyword>
<evidence type="ECO:0000313" key="9">
    <source>
        <dbReference type="EnsemblMetazoa" id="XP_014253137.1"/>
    </source>
</evidence>
<proteinExistence type="inferred from homology"/>
<dbReference type="GeneID" id="106668680"/>
<dbReference type="Proteomes" id="UP000494040">
    <property type="component" value="Unassembled WGS sequence"/>
</dbReference>
<protein>
    <recommendedName>
        <fullName evidence="8">Peptidase S1 domain-containing protein</fullName>
    </recommendedName>
</protein>
<feature type="chain" id="PRO_5035309731" description="Peptidase S1 domain-containing protein" evidence="7">
    <location>
        <begin position="19"/>
        <end position="299"/>
    </location>
</feature>
<dbReference type="InterPro" id="IPR033116">
    <property type="entry name" value="TRYPSIN_SER"/>
</dbReference>
<evidence type="ECO:0000256" key="6">
    <source>
        <dbReference type="RuleBase" id="RU363034"/>
    </source>
</evidence>
<sequence length="299" mass="31921">MKTLCALLIALLIPESLSQSACEESTASKIVGGYETDSEKHPFYTALVLSSQLKSNGSLLVVCGASLIKSNKILTAAHCYADRRKKGGNWMSELSAVFDLKNRCKGEYGASSSIIRVEIHPLYDPLTTNNDLAIATLSRNVLYDPVCLAPKGGGGISSAGYVVGYGATTEGGKSQPCKLMRAGVKIFPKNECLQTEIKQLIKLVSGIVCAGLKSGIHDTCQGDSGGPLVRFENGIEILQGLTSFGRGCGRANSPGVYTDVSYHRDWIDAQIGTSFISSLMRGSRCGNLRQTFGFIDFLS</sequence>
<dbReference type="PROSITE" id="PS00135">
    <property type="entry name" value="TRYPSIN_SER"/>
    <property type="match status" value="1"/>
</dbReference>
<dbReference type="SUPFAM" id="SSF50494">
    <property type="entry name" value="Trypsin-like serine proteases"/>
    <property type="match status" value="1"/>
</dbReference>
<dbReference type="PANTHER" id="PTHR24264:SF54">
    <property type="entry name" value="PEPTIDASE S1 DOMAIN-CONTAINING PROTEIN"/>
    <property type="match status" value="1"/>
</dbReference>